<dbReference type="PROSITE" id="PS51257">
    <property type="entry name" value="PROKAR_LIPOPROTEIN"/>
    <property type="match status" value="1"/>
</dbReference>
<evidence type="ECO:0008006" key="5">
    <source>
        <dbReference type="Google" id="ProtNLM"/>
    </source>
</evidence>
<dbReference type="RefSeq" id="WP_315993991.1">
    <property type="nucleotide sequence ID" value="NZ_JAWDIS010000001.1"/>
</dbReference>
<feature type="chain" id="PRO_5047022795" description="Lipoprotein" evidence="2">
    <location>
        <begin position="22"/>
        <end position="169"/>
    </location>
</feature>
<protein>
    <recommendedName>
        <fullName evidence="5">Lipoprotein</fullName>
    </recommendedName>
</protein>
<evidence type="ECO:0000256" key="1">
    <source>
        <dbReference type="SAM" id="MobiDB-lite"/>
    </source>
</evidence>
<accession>A0ABU3T5Y6</accession>
<comment type="caution">
    <text evidence="3">The sequence shown here is derived from an EMBL/GenBank/DDBJ whole genome shotgun (WGS) entry which is preliminary data.</text>
</comment>
<dbReference type="Proteomes" id="UP001263371">
    <property type="component" value="Unassembled WGS sequence"/>
</dbReference>
<organism evidence="3 4">
    <name type="scientific">Microbacterium galbum</name>
    <dbReference type="NCBI Taxonomy" id="3075994"/>
    <lineage>
        <taxon>Bacteria</taxon>
        <taxon>Bacillati</taxon>
        <taxon>Actinomycetota</taxon>
        <taxon>Actinomycetes</taxon>
        <taxon>Micrococcales</taxon>
        <taxon>Microbacteriaceae</taxon>
        <taxon>Microbacterium</taxon>
    </lineage>
</organism>
<evidence type="ECO:0000313" key="3">
    <source>
        <dbReference type="EMBL" id="MDU0366782.1"/>
    </source>
</evidence>
<proteinExistence type="predicted"/>
<name>A0ABU3T5Y6_9MICO</name>
<evidence type="ECO:0000313" key="4">
    <source>
        <dbReference type="Proteomes" id="UP001263371"/>
    </source>
</evidence>
<keyword evidence="2" id="KW-0732">Signal</keyword>
<gene>
    <name evidence="3" type="ORF">RWH45_06115</name>
</gene>
<feature type="signal peptide" evidence="2">
    <location>
        <begin position="1"/>
        <end position="21"/>
    </location>
</feature>
<keyword evidence="4" id="KW-1185">Reference proteome</keyword>
<feature type="region of interest" description="Disordered" evidence="1">
    <location>
        <begin position="26"/>
        <end position="55"/>
    </location>
</feature>
<reference evidence="3 4" key="1">
    <citation type="submission" date="2023-09" db="EMBL/GenBank/DDBJ databases">
        <title>Microbacterium fusihabitans sp. nov., Microbacterium phycihabitans sp. nov., and Microbacterium cervinum sp. nov., isolated from dried seaweeds of beach.</title>
        <authorList>
            <person name="Lee S.D."/>
        </authorList>
    </citation>
    <scope>NUCLEOTIDE SEQUENCE [LARGE SCALE GENOMIC DNA]</scope>
    <source>
        <strain evidence="3 4">KSW4-17</strain>
    </source>
</reference>
<dbReference type="EMBL" id="JAWDIS010000001">
    <property type="protein sequence ID" value="MDU0366782.1"/>
    <property type="molecule type" value="Genomic_DNA"/>
</dbReference>
<feature type="compositionally biased region" description="Low complexity" evidence="1">
    <location>
        <begin position="33"/>
        <end position="55"/>
    </location>
</feature>
<evidence type="ECO:0000256" key="2">
    <source>
        <dbReference type="SAM" id="SignalP"/>
    </source>
</evidence>
<sequence length="169" mass="17150">MRSPRPLLLAALVGAGLVLSACTGPTASEPAPDDGAPTASAAASPVATASASPDTGPVEAFRSWWSAVRAADTVAACGALTDPLQQRMIQEYNDALGAGITDCTTLVTQASAMYAATGMWADVEVQVVSQTATEAVLDVAYDSGDCGTVHLDRSSGAWMLTELSRECAG</sequence>